<name>A0A832DHV5_9BACT</name>
<dbReference type="EMBL" id="DSVI01000014">
    <property type="protein sequence ID" value="HGT48328.1"/>
    <property type="molecule type" value="Genomic_DNA"/>
</dbReference>
<comment type="similarity">
    <text evidence="1">Belongs to the peptidase A31 family.</text>
</comment>
<dbReference type="AlphaFoldDB" id="A0A832DHV5"/>
<accession>A0A832DHV5</accession>
<proteinExistence type="inferred from homology"/>
<dbReference type="GO" id="GO:0016485">
    <property type="term" value="P:protein processing"/>
    <property type="evidence" value="ECO:0007669"/>
    <property type="project" value="TreeGrafter"/>
</dbReference>
<evidence type="ECO:0000256" key="3">
    <source>
        <dbReference type="ARBA" id="ARBA00022750"/>
    </source>
</evidence>
<evidence type="ECO:0000313" key="5">
    <source>
        <dbReference type="EMBL" id="HGT48328.1"/>
    </source>
</evidence>
<evidence type="ECO:0000256" key="2">
    <source>
        <dbReference type="ARBA" id="ARBA00022670"/>
    </source>
</evidence>
<dbReference type="PANTHER" id="PTHR30302">
    <property type="entry name" value="HYDROGENASE 1 MATURATION PROTEASE"/>
    <property type="match status" value="1"/>
</dbReference>
<comment type="caution">
    <text evidence="5">The sequence shown here is derived from an EMBL/GenBank/DDBJ whole genome shotgun (WGS) entry which is preliminary data.</text>
</comment>
<reference evidence="5" key="1">
    <citation type="journal article" date="2020" name="mSystems">
        <title>Genome- and Community-Level Interaction Insights into Carbon Utilization and Element Cycling Functions of Hydrothermarchaeota in Hydrothermal Sediment.</title>
        <authorList>
            <person name="Zhou Z."/>
            <person name="Liu Y."/>
            <person name="Xu W."/>
            <person name="Pan J."/>
            <person name="Luo Z.H."/>
            <person name="Li M."/>
        </authorList>
    </citation>
    <scope>NUCLEOTIDE SEQUENCE [LARGE SCALE GENOMIC DNA]</scope>
    <source>
        <strain evidence="5">SpSt-500</strain>
    </source>
</reference>
<evidence type="ECO:0000256" key="1">
    <source>
        <dbReference type="ARBA" id="ARBA00006814"/>
    </source>
</evidence>
<evidence type="ECO:0000256" key="4">
    <source>
        <dbReference type="ARBA" id="ARBA00022801"/>
    </source>
</evidence>
<dbReference type="InterPro" id="IPR004420">
    <property type="entry name" value="Pept_A31_hyd_mat_HycI"/>
</dbReference>
<dbReference type="NCBIfam" id="TIGR00072">
    <property type="entry name" value="hydrog_prot"/>
    <property type="match status" value="1"/>
</dbReference>
<dbReference type="Pfam" id="PF01750">
    <property type="entry name" value="HycI"/>
    <property type="match status" value="1"/>
</dbReference>
<dbReference type="GO" id="GO:0008047">
    <property type="term" value="F:enzyme activator activity"/>
    <property type="evidence" value="ECO:0007669"/>
    <property type="project" value="InterPro"/>
</dbReference>
<sequence length="154" mass="17574">MNFTHLTDELSKYQDKRIVFVGLGNELRADDGAGLILVERLQSKKEFKNSHFILAGRNPENHLQEIISYNPQIVIFVDAADWNGNAGDIKIFSDEEVSQAGFSTHTFSIKMIKDFLLNHQKMDFMFIGIQPLTTNFSEGLSPQVKTKLDEFFDD</sequence>
<keyword evidence="3" id="KW-0064">Aspartyl protease</keyword>
<dbReference type="GO" id="GO:0004190">
    <property type="term" value="F:aspartic-type endopeptidase activity"/>
    <property type="evidence" value="ECO:0007669"/>
    <property type="project" value="UniProtKB-KW"/>
</dbReference>
<organism evidence="5">
    <name type="scientific">Ignavibacterium album</name>
    <dbReference type="NCBI Taxonomy" id="591197"/>
    <lineage>
        <taxon>Bacteria</taxon>
        <taxon>Pseudomonadati</taxon>
        <taxon>Ignavibacteriota</taxon>
        <taxon>Ignavibacteria</taxon>
        <taxon>Ignavibacteriales</taxon>
        <taxon>Ignavibacteriaceae</taxon>
        <taxon>Ignavibacterium</taxon>
    </lineage>
</organism>
<dbReference type="SUPFAM" id="SSF53163">
    <property type="entry name" value="HybD-like"/>
    <property type="match status" value="1"/>
</dbReference>
<gene>
    <name evidence="5" type="ORF">ENS56_09850</name>
</gene>
<keyword evidence="2" id="KW-0645">Protease</keyword>
<dbReference type="Gene3D" id="3.40.50.1450">
    <property type="entry name" value="HybD-like"/>
    <property type="match status" value="1"/>
</dbReference>
<dbReference type="InterPro" id="IPR000671">
    <property type="entry name" value="Peptidase_A31"/>
</dbReference>
<dbReference type="PANTHER" id="PTHR30302:SF1">
    <property type="entry name" value="HYDROGENASE 2 MATURATION PROTEASE"/>
    <property type="match status" value="1"/>
</dbReference>
<protein>
    <submittedName>
        <fullName evidence="5">Hydrogenase 3 maturation endopeptidase HyCI</fullName>
    </submittedName>
</protein>
<dbReference type="InterPro" id="IPR023430">
    <property type="entry name" value="Pept_HybD-like_dom_sf"/>
</dbReference>
<dbReference type="CDD" id="cd06067">
    <property type="entry name" value="H2MP_MemB-H2evol"/>
    <property type="match status" value="1"/>
</dbReference>
<keyword evidence="4" id="KW-0378">Hydrolase</keyword>